<comment type="cofactor">
    <cofactor evidence="1">
        <name>Mn(2+)</name>
        <dbReference type="ChEBI" id="CHEBI:29035"/>
    </cofactor>
</comment>
<dbReference type="InterPro" id="IPR022927">
    <property type="entry name" value="RppH"/>
</dbReference>
<organism evidence="4">
    <name type="scientific">mine drainage metagenome</name>
    <dbReference type="NCBI Taxonomy" id="410659"/>
    <lineage>
        <taxon>unclassified sequences</taxon>
        <taxon>metagenomes</taxon>
        <taxon>ecological metagenomes</taxon>
    </lineage>
</organism>
<feature type="domain" description="Nudix hydrolase" evidence="3">
    <location>
        <begin position="65"/>
        <end position="207"/>
    </location>
</feature>
<dbReference type="Gene3D" id="3.90.79.10">
    <property type="entry name" value="Nucleoside Triphosphate Pyrophosphohydrolase"/>
    <property type="match status" value="1"/>
</dbReference>
<name>A0A1J5RRB5_9ZZZZ</name>
<dbReference type="CDD" id="cd03671">
    <property type="entry name" value="NUDIX_Ap4A_hydrolase_plant_like"/>
    <property type="match status" value="1"/>
</dbReference>
<evidence type="ECO:0000256" key="1">
    <source>
        <dbReference type="ARBA" id="ARBA00001936"/>
    </source>
</evidence>
<proteinExistence type="inferred from homology"/>
<gene>
    <name evidence="4" type="primary">rppH_8</name>
    <name evidence="4" type="ORF">GALL_275180</name>
</gene>
<dbReference type="EC" id="3.6.1.-" evidence="4"/>
<dbReference type="Pfam" id="PF00293">
    <property type="entry name" value="NUDIX"/>
    <property type="match status" value="1"/>
</dbReference>
<dbReference type="AlphaFoldDB" id="A0A1J5RRB5"/>
<dbReference type="EMBL" id="MLJW01000286">
    <property type="protein sequence ID" value="OIQ90605.1"/>
    <property type="molecule type" value="Genomic_DNA"/>
</dbReference>
<dbReference type="InterPro" id="IPR020084">
    <property type="entry name" value="NUDIX_hydrolase_CS"/>
</dbReference>
<dbReference type="PROSITE" id="PS00893">
    <property type="entry name" value="NUDIX_BOX"/>
    <property type="match status" value="1"/>
</dbReference>
<dbReference type="PROSITE" id="PS51462">
    <property type="entry name" value="NUDIX"/>
    <property type="match status" value="1"/>
</dbReference>
<sequence>MPKKQHDRVYLADLLADPLLWMMMKADKVGEADLITLVTSVALWKTACASGLSDGDAIVPEGPKDYRPGVGIVLLNTADQVFVGRRRKTKGKSWQMPQGGIDEGEAPRDAVFRELKEEIGTDQAEIVAESERWLFYDLPPDLVGKAWRGRWRGQRQKWFVMRFKGKDQDIDIKRHHAEFSDWKWVALDDLPDLIVSFKRPLYLEILEEFSKAL</sequence>
<dbReference type="GO" id="GO:0008893">
    <property type="term" value="F:guanosine-3',5'-bis(diphosphate) 3'-diphosphatase activity"/>
    <property type="evidence" value="ECO:0007669"/>
    <property type="project" value="TreeGrafter"/>
</dbReference>
<evidence type="ECO:0000313" key="4">
    <source>
        <dbReference type="EMBL" id="OIQ90605.1"/>
    </source>
</evidence>
<dbReference type="GO" id="GO:0019693">
    <property type="term" value="P:ribose phosphate metabolic process"/>
    <property type="evidence" value="ECO:0007669"/>
    <property type="project" value="TreeGrafter"/>
</dbReference>
<reference evidence="4" key="1">
    <citation type="submission" date="2016-10" db="EMBL/GenBank/DDBJ databases">
        <title>Sequence of Gallionella enrichment culture.</title>
        <authorList>
            <person name="Poehlein A."/>
            <person name="Muehling M."/>
            <person name="Daniel R."/>
        </authorList>
    </citation>
    <scope>NUCLEOTIDE SEQUENCE</scope>
</reference>
<dbReference type="GO" id="GO:0006753">
    <property type="term" value="P:nucleoside phosphate metabolic process"/>
    <property type="evidence" value="ECO:0007669"/>
    <property type="project" value="TreeGrafter"/>
</dbReference>
<evidence type="ECO:0000259" key="3">
    <source>
        <dbReference type="PROSITE" id="PS51462"/>
    </source>
</evidence>
<dbReference type="NCBIfam" id="NF001936">
    <property type="entry name" value="PRK00714.1-3"/>
    <property type="match status" value="1"/>
</dbReference>
<comment type="caution">
    <text evidence="4">The sequence shown here is derived from an EMBL/GenBank/DDBJ whole genome shotgun (WGS) entry which is preliminary data.</text>
</comment>
<dbReference type="PANTHER" id="PTHR11839">
    <property type="entry name" value="UDP/ADP-SUGAR PYROPHOSPHATASE"/>
    <property type="match status" value="1"/>
</dbReference>
<protein>
    <submittedName>
        <fullName evidence="4">RNA pyrophosphohydrolase</fullName>
        <ecNumber evidence="4">3.6.1.-</ecNumber>
    </submittedName>
</protein>
<accession>A0A1J5RRB5</accession>
<dbReference type="HAMAP" id="MF_00298">
    <property type="entry name" value="Nudix_RppH"/>
    <property type="match status" value="1"/>
</dbReference>
<dbReference type="PRINTS" id="PR00502">
    <property type="entry name" value="NUDIXFAMILY"/>
</dbReference>
<keyword evidence="2 4" id="KW-0378">Hydrolase</keyword>
<evidence type="ECO:0000256" key="2">
    <source>
        <dbReference type="ARBA" id="ARBA00022801"/>
    </source>
</evidence>
<dbReference type="NCBIfam" id="NF001938">
    <property type="entry name" value="PRK00714.1-5"/>
    <property type="match status" value="1"/>
</dbReference>
<dbReference type="InterPro" id="IPR015797">
    <property type="entry name" value="NUDIX_hydrolase-like_dom_sf"/>
</dbReference>
<dbReference type="PANTHER" id="PTHR11839:SF22">
    <property type="entry name" value="NUDIX HYDROLASE 26, CHLOROPLASTIC"/>
    <property type="match status" value="1"/>
</dbReference>
<dbReference type="SUPFAM" id="SSF55811">
    <property type="entry name" value="Nudix"/>
    <property type="match status" value="1"/>
</dbReference>
<dbReference type="GO" id="GO:0034432">
    <property type="term" value="F:bis(5'-adenosyl)-pentaphosphatase activity"/>
    <property type="evidence" value="ECO:0007669"/>
    <property type="project" value="TreeGrafter"/>
</dbReference>
<dbReference type="InterPro" id="IPR000086">
    <property type="entry name" value="NUDIX_hydrolase_dom"/>
</dbReference>
<dbReference type="InterPro" id="IPR020476">
    <property type="entry name" value="Nudix_hydrolase"/>
</dbReference>